<feature type="transmembrane region" description="Helical" evidence="9">
    <location>
        <begin position="137"/>
        <end position="156"/>
    </location>
</feature>
<evidence type="ECO:0000256" key="6">
    <source>
        <dbReference type="ARBA" id="ARBA00022989"/>
    </source>
</evidence>
<feature type="transmembrane region" description="Helical" evidence="9">
    <location>
        <begin position="277"/>
        <end position="298"/>
    </location>
</feature>
<dbReference type="Proteomes" id="UP000243589">
    <property type="component" value="Unassembled WGS sequence"/>
</dbReference>
<feature type="region of interest" description="Disordered" evidence="8">
    <location>
        <begin position="1"/>
        <end position="44"/>
    </location>
</feature>
<dbReference type="PANTHER" id="PTHR30047:SF7">
    <property type="entry name" value="HIGH-AFFINITY CHOLINE TRANSPORT PROTEIN"/>
    <property type="match status" value="1"/>
</dbReference>
<comment type="caution">
    <text evidence="10">The sequence shown here is derived from an EMBL/GenBank/DDBJ whole genome shotgun (WGS) entry which is preliminary data.</text>
</comment>
<gene>
    <name evidence="10" type="primary">opuD</name>
    <name evidence="10" type="ORF">Bravens_01559</name>
</gene>
<evidence type="ECO:0000256" key="2">
    <source>
        <dbReference type="ARBA" id="ARBA00005658"/>
    </source>
</evidence>
<dbReference type="GO" id="GO:0005886">
    <property type="term" value="C:plasma membrane"/>
    <property type="evidence" value="ECO:0007669"/>
    <property type="project" value="UniProtKB-SubCell"/>
</dbReference>
<organism evidence="10 11">
    <name type="scientific">Brevibacterium ravenspurgense</name>
    <dbReference type="NCBI Taxonomy" id="479117"/>
    <lineage>
        <taxon>Bacteria</taxon>
        <taxon>Bacillati</taxon>
        <taxon>Actinomycetota</taxon>
        <taxon>Actinomycetes</taxon>
        <taxon>Micrococcales</taxon>
        <taxon>Brevibacteriaceae</taxon>
        <taxon>Brevibacterium</taxon>
    </lineage>
</organism>
<feature type="compositionally biased region" description="Low complexity" evidence="8">
    <location>
        <begin position="1"/>
        <end position="18"/>
    </location>
</feature>
<feature type="transmembrane region" description="Helical" evidence="9">
    <location>
        <begin position="99"/>
        <end position="117"/>
    </location>
</feature>
<evidence type="ECO:0000256" key="5">
    <source>
        <dbReference type="ARBA" id="ARBA00022692"/>
    </source>
</evidence>
<feature type="transmembrane region" description="Helical" evidence="9">
    <location>
        <begin position="560"/>
        <end position="583"/>
    </location>
</feature>
<keyword evidence="7 9" id="KW-0472">Membrane</keyword>
<evidence type="ECO:0000256" key="4">
    <source>
        <dbReference type="ARBA" id="ARBA00022475"/>
    </source>
</evidence>
<accession>A0A150HA04</accession>
<keyword evidence="11" id="KW-1185">Reference proteome</keyword>
<evidence type="ECO:0000256" key="3">
    <source>
        <dbReference type="ARBA" id="ARBA00022448"/>
    </source>
</evidence>
<comment type="subcellular location">
    <subcellularLocation>
        <location evidence="1">Cell membrane</location>
        <topology evidence="1">Multi-pass membrane protein</topology>
    </subcellularLocation>
</comment>
<protein>
    <submittedName>
        <fullName evidence="10">Glycine betaine transporter OpuD</fullName>
    </submittedName>
</protein>
<sequence>MTADNSADPTPDDSTASDRSADSTRPDQSDGPAGSVRSHDRVALEDRLSESQNAALVDPLDPEAGEIRPIDNEAADLRIVGQLRAQGVKIGRGFITPRVFWPSLIITAVLTIAAIALPDVTGTVLTTAQDWIVSALGWWYMLVVAIFIVFALYFGLSKYGGIRLGRDNEEPEFGLIPWFSMLFAAGMGVGLVFYGVAEPLIYATSDPKPGWEGGPEQLAKHGMAQTFIHWGLHPWSIYAIIGLALAYGIHRRGRPVSIRWALEPILGKRVHGWLGDAVDVVAVMGTIFGVATSLGLGVQQIAAGVQSMGLISEVSETLLVVLIVVITLLATTSVVSGLGKGIKWLSTGNLTLAGVLLISIIILGPTVFIFRNLVESLGFYLADFFNMTMDTATYTGDDGQTWASSWTLFYWGWWISWAPFVGVFISRISRGRTIREFIMGVIFVPTAVGFLWFSVMGSTGILRQLTVGDLWDKASGEGVVAESALFQVLNTLPLGSVLSVIAIILVTIFFITSSDSGSLVVCMLCSGGHPNPKLWTRVLWAFLEGAIAIALLLSGGLESIQAGALATALPFSIILLLMCFATLRSLKLDQKLVERQRLLGRAQALTEHVREAVVDDLSEGGLVPDEDWSDRMRREWEESLDNRIDYRIERTAPALLPMRKKNPPQSED</sequence>
<keyword evidence="4" id="KW-1003">Cell membrane</keyword>
<dbReference type="InterPro" id="IPR018093">
    <property type="entry name" value="BCCT_CS"/>
</dbReference>
<feature type="transmembrane region" description="Helical" evidence="9">
    <location>
        <begin position="437"/>
        <end position="455"/>
    </location>
</feature>
<dbReference type="EMBL" id="LQQC01000010">
    <property type="protein sequence ID" value="KXZ58510.1"/>
    <property type="molecule type" value="Genomic_DNA"/>
</dbReference>
<dbReference type="PANTHER" id="PTHR30047">
    <property type="entry name" value="HIGH-AFFINITY CHOLINE TRANSPORT PROTEIN-RELATED"/>
    <property type="match status" value="1"/>
</dbReference>
<evidence type="ECO:0000313" key="10">
    <source>
        <dbReference type="EMBL" id="KXZ58510.1"/>
    </source>
</evidence>
<feature type="transmembrane region" description="Helical" evidence="9">
    <location>
        <begin position="227"/>
        <end position="249"/>
    </location>
</feature>
<dbReference type="NCBIfam" id="TIGR00842">
    <property type="entry name" value="bcct"/>
    <property type="match status" value="1"/>
</dbReference>
<feature type="compositionally biased region" description="Basic and acidic residues" evidence="8">
    <location>
        <begin position="19"/>
        <end position="28"/>
    </location>
</feature>
<evidence type="ECO:0000256" key="8">
    <source>
        <dbReference type="SAM" id="MobiDB-lite"/>
    </source>
</evidence>
<dbReference type="GO" id="GO:0022857">
    <property type="term" value="F:transmembrane transporter activity"/>
    <property type="evidence" value="ECO:0007669"/>
    <property type="project" value="InterPro"/>
</dbReference>
<keyword evidence="6 9" id="KW-1133">Transmembrane helix</keyword>
<feature type="transmembrane region" description="Helical" evidence="9">
    <location>
        <begin position="408"/>
        <end position="425"/>
    </location>
</feature>
<feature type="transmembrane region" description="Helical" evidence="9">
    <location>
        <begin position="318"/>
        <end position="338"/>
    </location>
</feature>
<dbReference type="Pfam" id="PF02028">
    <property type="entry name" value="BCCT"/>
    <property type="match status" value="1"/>
</dbReference>
<keyword evidence="5 9" id="KW-0812">Transmembrane</keyword>
<evidence type="ECO:0000256" key="1">
    <source>
        <dbReference type="ARBA" id="ARBA00004651"/>
    </source>
</evidence>
<dbReference type="RefSeq" id="WP_062022028.1">
    <property type="nucleotide sequence ID" value="NZ_LQQC01000010.1"/>
</dbReference>
<feature type="transmembrane region" description="Helical" evidence="9">
    <location>
        <begin position="492"/>
        <end position="513"/>
    </location>
</feature>
<feature type="transmembrane region" description="Helical" evidence="9">
    <location>
        <begin position="176"/>
        <end position="197"/>
    </location>
</feature>
<evidence type="ECO:0000256" key="7">
    <source>
        <dbReference type="ARBA" id="ARBA00023136"/>
    </source>
</evidence>
<feature type="transmembrane region" description="Helical" evidence="9">
    <location>
        <begin position="534"/>
        <end position="554"/>
    </location>
</feature>
<feature type="transmembrane region" description="Helical" evidence="9">
    <location>
        <begin position="350"/>
        <end position="370"/>
    </location>
</feature>
<comment type="similarity">
    <text evidence="2">Belongs to the BCCT transporter (TC 2.A.15) family.</text>
</comment>
<name>A0A150HA04_9MICO</name>
<dbReference type="PROSITE" id="PS01303">
    <property type="entry name" value="BCCT"/>
    <property type="match status" value="1"/>
</dbReference>
<evidence type="ECO:0000313" key="11">
    <source>
        <dbReference type="Proteomes" id="UP000243589"/>
    </source>
</evidence>
<dbReference type="PATRIC" id="fig|479117.4.peg.1545"/>
<dbReference type="AlphaFoldDB" id="A0A150HA04"/>
<dbReference type="InterPro" id="IPR000060">
    <property type="entry name" value="BCCT_transptr"/>
</dbReference>
<evidence type="ECO:0000256" key="9">
    <source>
        <dbReference type="SAM" id="Phobius"/>
    </source>
</evidence>
<reference evidence="10 11" key="1">
    <citation type="submission" date="2016-01" db="EMBL/GenBank/DDBJ databases">
        <title>Use of Whole Genome Sequencing to ascertain that Brevibacterium massiliense (Roux, Raoult 2009) is a later heterotypic synonym of Brevibacterium ravenspurgense (Mages 2008).</title>
        <authorList>
            <person name="Bernier A.-M."/>
            <person name="Burdz T."/>
            <person name="Huynh C."/>
            <person name="Pachecho A.L."/>
            <person name="Wiebe D."/>
            <person name="Bonner C."/>
            <person name="Bernard K."/>
        </authorList>
    </citation>
    <scope>NUCLEOTIDE SEQUENCE [LARGE SCALE GENOMIC DNA]</scope>
    <source>
        <strain evidence="10 11">CCUG56047</strain>
    </source>
</reference>
<keyword evidence="3" id="KW-0813">Transport</keyword>
<proteinExistence type="inferred from homology"/>